<dbReference type="InterPro" id="IPR035979">
    <property type="entry name" value="RBD_domain_sf"/>
</dbReference>
<organism evidence="6 7">
    <name type="scientific">Stegastes partitus</name>
    <name type="common">bicolor damselfish</name>
    <dbReference type="NCBI Taxonomy" id="144197"/>
    <lineage>
        <taxon>Eukaryota</taxon>
        <taxon>Metazoa</taxon>
        <taxon>Chordata</taxon>
        <taxon>Craniata</taxon>
        <taxon>Vertebrata</taxon>
        <taxon>Euteleostomi</taxon>
        <taxon>Actinopterygii</taxon>
        <taxon>Neopterygii</taxon>
        <taxon>Teleostei</taxon>
        <taxon>Neoteleostei</taxon>
        <taxon>Acanthomorphata</taxon>
        <taxon>Ovalentaria</taxon>
        <taxon>Pomacentridae</taxon>
        <taxon>Stegastes</taxon>
    </lineage>
</organism>
<proteinExistence type="predicted"/>
<dbReference type="SMART" id="SM00360">
    <property type="entry name" value="RRM"/>
    <property type="match status" value="4"/>
</dbReference>
<evidence type="ECO:0000313" key="6">
    <source>
        <dbReference type="Proteomes" id="UP000694891"/>
    </source>
</evidence>
<dbReference type="CTD" id="777631"/>
<dbReference type="AlphaFoldDB" id="A0A9Y4K4N3"/>
<feature type="domain" description="RRM" evidence="5">
    <location>
        <begin position="341"/>
        <end position="418"/>
    </location>
</feature>
<accession>A0A9Y4K4N3</accession>
<dbReference type="InterPro" id="IPR000504">
    <property type="entry name" value="RRM_dom"/>
</dbReference>
<dbReference type="Pfam" id="PF00076">
    <property type="entry name" value="RRM_1"/>
    <property type="match status" value="2"/>
</dbReference>
<feature type="compositionally biased region" description="Basic and acidic residues" evidence="4">
    <location>
        <begin position="288"/>
        <end position="302"/>
    </location>
</feature>
<evidence type="ECO:0000256" key="4">
    <source>
        <dbReference type="SAM" id="MobiDB-lite"/>
    </source>
</evidence>
<keyword evidence="6" id="KW-1185">Reference proteome</keyword>
<dbReference type="CDD" id="cd12254">
    <property type="entry name" value="RRM_hnRNPH_ESRPs_RBM12_like"/>
    <property type="match status" value="1"/>
</dbReference>
<protein>
    <submittedName>
        <fullName evidence="7 8">RNA-binding protein 12B-like</fullName>
    </submittedName>
</protein>
<dbReference type="Gene3D" id="3.30.70.330">
    <property type="match status" value="4"/>
</dbReference>
<sequence>MTVILRLEGLDVEAGAEHIRAFFKELHIPDGGVYIIGGRLREAFIAFGSERDAQLAMRRTGNLLKGSEVTLYVSSMAELERRLESLFRKKKKSSQLTVQRPAAKPSTLSAPEDLTVNPPSSPVWPQDPDTANLPLLSTPQQPVAQNLDSGTAFLLGICTVLQGLQSSPQVELNNTADSPKAAVLDNSPEQTLDSRPGYVRLFGLPASTTKEDICRFFTGLTVQEAIVNVQLGVNHGCLVKFANMQDARDALDFNQQLLGHICVEVRGATEKMWNGALQECELALKGGERLKPEKKPQKENHKQKSSLPIKKRAVNQLPSEPPKKPKLTAASTPPSSPPGDHTIIVSKLPKDMNKTEIKILFGCPNLSNKKVLHLLDKKGNTTDTAFVTFDRTADYEYALNLSGCHVGTSAIEVSSISKQKMAEKLATTRALTRLKTGWKPKQKLGSAEKRSKQAAQTCLFVRNLPAHVQASHINGLFRKYKLNKDSVVVLRDGDGNGLGEAVVQFESEAVATLAHRMHGKTFLGTKLLFTRISEKQMEEILTKHV</sequence>
<gene>
    <name evidence="7 8" type="primary">LOC103363249</name>
</gene>
<dbReference type="RefSeq" id="XP_008288145.1">
    <property type="nucleotide sequence ID" value="XM_008289923.1"/>
</dbReference>
<reference evidence="7 8" key="1">
    <citation type="submission" date="2025-04" db="UniProtKB">
        <authorList>
            <consortium name="RefSeq"/>
        </authorList>
    </citation>
    <scope>IDENTIFICATION</scope>
</reference>
<evidence type="ECO:0000256" key="3">
    <source>
        <dbReference type="PROSITE-ProRule" id="PRU00176"/>
    </source>
</evidence>
<dbReference type="GO" id="GO:0003723">
    <property type="term" value="F:RNA binding"/>
    <property type="evidence" value="ECO:0007669"/>
    <property type="project" value="UniProtKB-UniRule"/>
</dbReference>
<dbReference type="PANTHER" id="PTHR13976">
    <property type="entry name" value="HETEROGENEOUS NUCLEAR RIBONUCLEOPROTEIN-RELATED"/>
    <property type="match status" value="1"/>
</dbReference>
<feature type="region of interest" description="Disordered" evidence="4">
    <location>
        <begin position="94"/>
        <end position="130"/>
    </location>
</feature>
<evidence type="ECO:0000313" key="7">
    <source>
        <dbReference type="RefSeq" id="XP_008288145.1"/>
    </source>
</evidence>
<feature type="compositionally biased region" description="Basic residues" evidence="4">
    <location>
        <begin position="303"/>
        <end position="313"/>
    </location>
</feature>
<evidence type="ECO:0000256" key="2">
    <source>
        <dbReference type="ARBA" id="ARBA00022884"/>
    </source>
</evidence>
<dbReference type="RefSeq" id="XP_008288146.1">
    <property type="nucleotide sequence ID" value="XM_008289924.1"/>
</dbReference>
<keyword evidence="2 3" id="KW-0694">RNA-binding</keyword>
<name>A0A9Y4K4N3_9TELE</name>
<evidence type="ECO:0000313" key="8">
    <source>
        <dbReference type="RefSeq" id="XP_008288146.1"/>
    </source>
</evidence>
<evidence type="ECO:0000256" key="1">
    <source>
        <dbReference type="ARBA" id="ARBA00022737"/>
    </source>
</evidence>
<dbReference type="SUPFAM" id="SSF54928">
    <property type="entry name" value="RNA-binding domain, RBD"/>
    <property type="match status" value="4"/>
</dbReference>
<evidence type="ECO:0000259" key="5">
    <source>
        <dbReference type="PROSITE" id="PS50102"/>
    </source>
</evidence>
<feature type="domain" description="RRM" evidence="5">
    <location>
        <begin position="457"/>
        <end position="535"/>
    </location>
</feature>
<keyword evidence="1" id="KW-0677">Repeat</keyword>
<dbReference type="InterPro" id="IPR050666">
    <property type="entry name" value="ESRP"/>
</dbReference>
<dbReference type="PROSITE" id="PS50102">
    <property type="entry name" value="RRM"/>
    <property type="match status" value="2"/>
</dbReference>
<feature type="region of interest" description="Disordered" evidence="4">
    <location>
        <begin position="288"/>
        <end position="342"/>
    </location>
</feature>
<dbReference type="Proteomes" id="UP000694891">
    <property type="component" value="Unplaced"/>
</dbReference>
<dbReference type="InterPro" id="IPR012677">
    <property type="entry name" value="Nucleotide-bd_a/b_plait_sf"/>
</dbReference>